<name>A0A4P9XEY5_9FUNG</name>
<reference evidence="4" key="1">
    <citation type="journal article" date="2018" name="Nat. Microbiol.">
        <title>Leveraging single-cell genomics to expand the fungal tree of life.</title>
        <authorList>
            <person name="Ahrendt S.R."/>
            <person name="Quandt C.A."/>
            <person name="Ciobanu D."/>
            <person name="Clum A."/>
            <person name="Salamov A."/>
            <person name="Andreopoulos B."/>
            <person name="Cheng J.F."/>
            <person name="Woyke T."/>
            <person name="Pelin A."/>
            <person name="Henrissat B."/>
            <person name="Reynolds N.K."/>
            <person name="Benny G.L."/>
            <person name="Smith M.E."/>
            <person name="James T.Y."/>
            <person name="Grigoriev I.V."/>
        </authorList>
    </citation>
    <scope>NUCLEOTIDE SEQUENCE [LARGE SCALE GENOMIC DNA]</scope>
    <source>
        <strain evidence="4">ATCC 52028</strain>
    </source>
</reference>
<feature type="compositionally biased region" description="Pro residues" evidence="2">
    <location>
        <begin position="497"/>
        <end position="507"/>
    </location>
</feature>
<dbReference type="NCBIfam" id="TIGR00756">
    <property type="entry name" value="PPR"/>
    <property type="match status" value="1"/>
</dbReference>
<accession>A0A4P9XEY5</accession>
<dbReference type="PANTHER" id="PTHR48125:SF10">
    <property type="entry name" value="OS12G0136300 PROTEIN"/>
    <property type="match status" value="1"/>
</dbReference>
<dbReference type="InterPro" id="IPR002885">
    <property type="entry name" value="PPR_rpt"/>
</dbReference>
<gene>
    <name evidence="3" type="ORF">CXG81DRAFT_16419</name>
</gene>
<sequence length="892" mass="97093">MRHAALRTLSGVLAAGAIPPYRQVTRLTLSLATTATSAATAAPYRTPLTARPAFSSPSCWPSARRPFSATAAATGSSLGSPHDPATAGPATAPAWPPSPSALIDVEPHHDDADGADALASEDSVDFLFAALTAPTTVPRAIEAPAAASASTAARPWEAPLSRLPPAVAQPLREILSKAPVGREAVRLPWLVGPQPMTPAQCDALLEAHATALQTARDAHVAEADLADMAERFRPLELDALAESGQTEALIRRLDPQAYASHRPDVSKPPLADTDAAGNHAIIKSLVRRGEREFAFMQYMRARDTKVVLARETYEELLACLVTTKQYARATRFFHFVTTERYQASEALYAMAIYAYGQLGEIERALDIYQQMGEAQVNPTEVTLAALLSGFGMRDDYYKEAWAIFETLACENASYVPSPSLYAIFFGIAARQGDIFRFRQLWNRAAQSEHAADLLSVHQLHLLLRCYARGIKDITRDQERQAALGYSLLAAAQRQHPGPAPIATPLSPPRADASPSSDANEAPSSAPDPPSAAESAVDVPSEAALVPADAASDTAPSPQPWTPVSDDCLSVQELAAEAERLWQRHVDPALPVVASRSAPPARVAADGALVFPMTQGLFHARIALLCAQKSDVAGLDEAVRLWEAYPAMQHGSGWGLLLHSAVRHRAKMLKHGQHLITAWQAWDAEKEATLMAAHGPQSAHPLTAAECDELRAAEGRNTEYSRTHFIFAVRGYTRLDDFEQVFATIDQVKHFRYPGYLKPIVFKDIRSTVTKITHRAEDGELSLVRRLVEVCPDPGQSLRQKLQVLMSTHRNGTDWWGWEVLGVSPTEKERIYKVQKMRERRVKQIKHLQYLRTTVAKKAKAKRTALKENRPYRDPVAKPNLSSASASATGAGS</sequence>
<feature type="repeat" description="PPR" evidence="1">
    <location>
        <begin position="344"/>
        <end position="378"/>
    </location>
</feature>
<feature type="compositionally biased region" description="Low complexity" evidence="2">
    <location>
        <begin position="71"/>
        <end position="93"/>
    </location>
</feature>
<dbReference type="Gene3D" id="1.25.40.10">
    <property type="entry name" value="Tetratricopeptide repeat domain"/>
    <property type="match status" value="1"/>
</dbReference>
<feature type="compositionally biased region" description="Basic and acidic residues" evidence="2">
    <location>
        <begin position="864"/>
        <end position="875"/>
    </location>
</feature>
<feature type="region of interest" description="Disordered" evidence="2">
    <location>
        <begin position="859"/>
        <end position="892"/>
    </location>
</feature>
<organism evidence="3 4">
    <name type="scientific">Caulochytrium protostelioides</name>
    <dbReference type="NCBI Taxonomy" id="1555241"/>
    <lineage>
        <taxon>Eukaryota</taxon>
        <taxon>Fungi</taxon>
        <taxon>Fungi incertae sedis</taxon>
        <taxon>Chytridiomycota</taxon>
        <taxon>Chytridiomycota incertae sedis</taxon>
        <taxon>Chytridiomycetes</taxon>
        <taxon>Caulochytriales</taxon>
        <taxon>Caulochytriaceae</taxon>
        <taxon>Caulochytrium</taxon>
    </lineage>
</organism>
<evidence type="ECO:0000313" key="4">
    <source>
        <dbReference type="Proteomes" id="UP000274922"/>
    </source>
</evidence>
<dbReference type="AlphaFoldDB" id="A0A4P9XEY5"/>
<protein>
    <recommendedName>
        <fullName evidence="5">Pentacotripeptide-repeat region of PRORP domain-containing protein</fullName>
    </recommendedName>
</protein>
<dbReference type="EMBL" id="ML014113">
    <property type="protein sequence ID" value="RKP04135.1"/>
    <property type="molecule type" value="Genomic_DNA"/>
</dbReference>
<keyword evidence="4" id="KW-1185">Reference proteome</keyword>
<dbReference type="Proteomes" id="UP000274922">
    <property type="component" value="Unassembled WGS sequence"/>
</dbReference>
<feature type="compositionally biased region" description="Low complexity" evidence="2">
    <location>
        <begin position="881"/>
        <end position="892"/>
    </location>
</feature>
<dbReference type="PANTHER" id="PTHR48125">
    <property type="entry name" value="LP07818P1"/>
    <property type="match status" value="1"/>
</dbReference>
<dbReference type="InterPro" id="IPR011990">
    <property type="entry name" value="TPR-like_helical_dom_sf"/>
</dbReference>
<evidence type="ECO:0008006" key="5">
    <source>
        <dbReference type="Google" id="ProtNLM"/>
    </source>
</evidence>
<feature type="compositionally biased region" description="Low complexity" evidence="2">
    <location>
        <begin position="508"/>
        <end position="535"/>
    </location>
</feature>
<evidence type="ECO:0000256" key="2">
    <source>
        <dbReference type="SAM" id="MobiDB-lite"/>
    </source>
</evidence>
<evidence type="ECO:0000313" key="3">
    <source>
        <dbReference type="EMBL" id="RKP04135.1"/>
    </source>
</evidence>
<evidence type="ECO:0000256" key="1">
    <source>
        <dbReference type="PROSITE-ProRule" id="PRU00708"/>
    </source>
</evidence>
<proteinExistence type="predicted"/>
<dbReference type="PROSITE" id="PS51375">
    <property type="entry name" value="PPR"/>
    <property type="match status" value="1"/>
</dbReference>
<feature type="region of interest" description="Disordered" evidence="2">
    <location>
        <begin position="71"/>
        <end position="115"/>
    </location>
</feature>
<dbReference type="OrthoDB" id="5588846at2759"/>
<dbReference type="STRING" id="1555241.A0A4P9XEY5"/>
<feature type="region of interest" description="Disordered" evidence="2">
    <location>
        <begin position="495"/>
        <end position="538"/>
    </location>
</feature>